<proteinExistence type="predicted"/>
<name>A0ABX8GWK6_9BACT</name>
<dbReference type="RefSeq" id="WP_144075165.1">
    <property type="nucleotide sequence ID" value="NZ_CP076128.1"/>
</dbReference>
<gene>
    <name evidence="1" type="ORF">KM029_02255</name>
</gene>
<reference evidence="1 2" key="1">
    <citation type="submission" date="2021-05" db="EMBL/GenBank/DDBJ databases">
        <title>Comparative genomic studies on the polysaccharide-degrading batcterial strains of the Flammeovirga genus.</title>
        <authorList>
            <person name="Zewei F."/>
            <person name="Zheng Z."/>
            <person name="Yu L."/>
            <person name="Ruyue G."/>
            <person name="Yanhong M."/>
            <person name="Yuanyuan C."/>
            <person name="Jingyan G."/>
            <person name="Wenjun H."/>
        </authorList>
    </citation>
    <scope>NUCLEOTIDE SEQUENCE [LARGE SCALE GENOMIC DNA]</scope>
    <source>
        <strain evidence="1 2">YS10</strain>
    </source>
</reference>
<dbReference type="EMBL" id="CP076128">
    <property type="protein sequence ID" value="QWG07784.1"/>
    <property type="molecule type" value="Genomic_DNA"/>
</dbReference>
<dbReference type="Proteomes" id="UP000682802">
    <property type="component" value="Chromosome 1"/>
</dbReference>
<protein>
    <submittedName>
        <fullName evidence="1">DUF4384 domain-containing protein</fullName>
    </submittedName>
</protein>
<organism evidence="1 2">
    <name type="scientific">Flammeovirga kamogawensis</name>
    <dbReference type="NCBI Taxonomy" id="373891"/>
    <lineage>
        <taxon>Bacteria</taxon>
        <taxon>Pseudomonadati</taxon>
        <taxon>Bacteroidota</taxon>
        <taxon>Cytophagia</taxon>
        <taxon>Cytophagales</taxon>
        <taxon>Flammeovirgaceae</taxon>
        <taxon>Flammeovirga</taxon>
    </lineage>
</organism>
<keyword evidence="2" id="KW-1185">Reference proteome</keyword>
<evidence type="ECO:0000313" key="2">
    <source>
        <dbReference type="Proteomes" id="UP000682802"/>
    </source>
</evidence>
<accession>A0ABX8GWK6</accession>
<sequence length="292" mass="32985">MYKNILFLFLIIFPSLVFGQKTKKVSSTITEPLLDSYTVGSFKEQLLRKAQIQALADQFGTNLSSSTDLQVNNSSTDLMSLNTSTVKGEWIKTTSLSYEWFIETIDGEQTVYLKCAVSGKGREITTPNIKIEAATLSCNQLGNCETNNFKEGQSLYVSFKSPKDGYVSVFMREEGVVYRLFPYSSLKGDQGDALKIMSDKEYILFDPQKASDFDNLSSRQVDELQLSTMGKDKLFNRLYVIYSPTPFTKPILETGQGGIKTINPEEFQSWLTTNKGNNTDFQDKLLYFTIEK</sequence>
<evidence type="ECO:0000313" key="1">
    <source>
        <dbReference type="EMBL" id="QWG07784.1"/>
    </source>
</evidence>